<feature type="non-terminal residue" evidence="2">
    <location>
        <position position="1"/>
    </location>
</feature>
<reference evidence="2" key="1">
    <citation type="submission" date="2021-10" db="EMBL/GenBank/DDBJ databases">
        <title>Melipona bicolor Genome sequencing and assembly.</title>
        <authorList>
            <person name="Araujo N.S."/>
            <person name="Arias M.C."/>
        </authorList>
    </citation>
    <scope>NUCLEOTIDE SEQUENCE</scope>
    <source>
        <strain evidence="2">USP_2M_L1-L4_2017</strain>
        <tissue evidence="2">Whole body</tissue>
    </source>
</reference>
<evidence type="ECO:0000313" key="2">
    <source>
        <dbReference type="EMBL" id="KAK1129179.1"/>
    </source>
</evidence>
<organism evidence="2 3">
    <name type="scientific">Melipona bicolor</name>
    <dbReference type="NCBI Taxonomy" id="60889"/>
    <lineage>
        <taxon>Eukaryota</taxon>
        <taxon>Metazoa</taxon>
        <taxon>Ecdysozoa</taxon>
        <taxon>Arthropoda</taxon>
        <taxon>Hexapoda</taxon>
        <taxon>Insecta</taxon>
        <taxon>Pterygota</taxon>
        <taxon>Neoptera</taxon>
        <taxon>Endopterygota</taxon>
        <taxon>Hymenoptera</taxon>
        <taxon>Apocrita</taxon>
        <taxon>Aculeata</taxon>
        <taxon>Apoidea</taxon>
        <taxon>Anthophila</taxon>
        <taxon>Apidae</taxon>
        <taxon>Melipona</taxon>
    </lineage>
</organism>
<dbReference type="EMBL" id="JAHYIQ010000009">
    <property type="protein sequence ID" value="KAK1129179.1"/>
    <property type="molecule type" value="Genomic_DNA"/>
</dbReference>
<dbReference type="Proteomes" id="UP001177670">
    <property type="component" value="Unassembled WGS sequence"/>
</dbReference>
<accession>A0AA40KQM5</accession>
<comment type="caution">
    <text evidence="2">The sequence shown here is derived from an EMBL/GenBank/DDBJ whole genome shotgun (WGS) entry which is preliminary data.</text>
</comment>
<feature type="non-terminal residue" evidence="2">
    <location>
        <position position="80"/>
    </location>
</feature>
<sequence length="80" mass="8931">RQAALRCVSVGKRTTTTTTTTTTTFSCVSFRGKSTTTRKDDEDFGGLYTSGVDETNEKPQWRASRQKKEEKCGRSLKIFG</sequence>
<evidence type="ECO:0000256" key="1">
    <source>
        <dbReference type="SAM" id="MobiDB-lite"/>
    </source>
</evidence>
<gene>
    <name evidence="2" type="ORF">K0M31_020309</name>
</gene>
<keyword evidence="3" id="KW-1185">Reference proteome</keyword>
<feature type="region of interest" description="Disordered" evidence="1">
    <location>
        <begin position="34"/>
        <end position="80"/>
    </location>
</feature>
<protein>
    <submittedName>
        <fullName evidence="2">Uncharacterized protein</fullName>
    </submittedName>
</protein>
<name>A0AA40KQM5_9HYME</name>
<feature type="compositionally biased region" description="Basic and acidic residues" evidence="1">
    <location>
        <begin position="55"/>
        <end position="73"/>
    </location>
</feature>
<evidence type="ECO:0000313" key="3">
    <source>
        <dbReference type="Proteomes" id="UP001177670"/>
    </source>
</evidence>
<dbReference type="AlphaFoldDB" id="A0AA40KQM5"/>
<proteinExistence type="predicted"/>